<name>A0A840ELV2_9FLAO</name>
<dbReference type="GO" id="GO:0005886">
    <property type="term" value="C:plasma membrane"/>
    <property type="evidence" value="ECO:0007669"/>
    <property type="project" value="UniProtKB-SubCell"/>
</dbReference>
<dbReference type="PANTHER" id="PTHR30106:SF1">
    <property type="entry name" value="UPF0324 MEMBRANE PROTEIN FN0533"/>
    <property type="match status" value="1"/>
</dbReference>
<feature type="transmembrane region" description="Helical" evidence="7">
    <location>
        <begin position="287"/>
        <end position="308"/>
    </location>
</feature>
<comment type="similarity">
    <text evidence="2">Belongs to the UPF0324 family.</text>
</comment>
<evidence type="ECO:0000256" key="1">
    <source>
        <dbReference type="ARBA" id="ARBA00004651"/>
    </source>
</evidence>
<feature type="transmembrane region" description="Helical" evidence="7">
    <location>
        <begin position="81"/>
        <end position="102"/>
    </location>
</feature>
<evidence type="ECO:0000256" key="3">
    <source>
        <dbReference type="ARBA" id="ARBA00022475"/>
    </source>
</evidence>
<evidence type="ECO:0000313" key="9">
    <source>
        <dbReference type="Proteomes" id="UP000553034"/>
    </source>
</evidence>
<feature type="transmembrane region" description="Helical" evidence="7">
    <location>
        <begin position="204"/>
        <end position="221"/>
    </location>
</feature>
<keyword evidence="5 7" id="KW-1133">Transmembrane helix</keyword>
<evidence type="ECO:0000256" key="5">
    <source>
        <dbReference type="ARBA" id="ARBA00022989"/>
    </source>
</evidence>
<feature type="transmembrane region" description="Helical" evidence="7">
    <location>
        <begin position="12"/>
        <end position="35"/>
    </location>
</feature>
<comment type="caution">
    <text evidence="8">The sequence shown here is derived from an EMBL/GenBank/DDBJ whole genome shotgun (WGS) entry which is preliminary data.</text>
</comment>
<keyword evidence="4 7" id="KW-0812">Transmembrane</keyword>
<accession>A0A840ELV2</accession>
<feature type="transmembrane region" description="Helical" evidence="7">
    <location>
        <begin position="171"/>
        <end position="192"/>
    </location>
</feature>
<protein>
    <submittedName>
        <fullName evidence="8">Putative integral membrane protein (TIGR00698 family)</fullName>
    </submittedName>
</protein>
<feature type="transmembrane region" description="Helical" evidence="7">
    <location>
        <begin position="138"/>
        <end position="159"/>
    </location>
</feature>
<evidence type="ECO:0000256" key="6">
    <source>
        <dbReference type="ARBA" id="ARBA00023136"/>
    </source>
</evidence>
<reference evidence="8 9" key="1">
    <citation type="submission" date="2020-08" db="EMBL/GenBank/DDBJ databases">
        <title>Genomic Encyclopedia of Type Strains, Phase IV (KMG-IV): sequencing the most valuable type-strain genomes for metagenomic binning, comparative biology and taxonomic classification.</title>
        <authorList>
            <person name="Goeker M."/>
        </authorList>
    </citation>
    <scope>NUCLEOTIDE SEQUENCE [LARGE SCALE GENOMIC DNA]</scope>
    <source>
        <strain evidence="8 9">DSM 29568</strain>
    </source>
</reference>
<dbReference type="PANTHER" id="PTHR30106">
    <property type="entry name" value="INNER MEMBRANE PROTEIN YEIH-RELATED"/>
    <property type="match status" value="1"/>
</dbReference>
<evidence type="ECO:0000256" key="4">
    <source>
        <dbReference type="ARBA" id="ARBA00022692"/>
    </source>
</evidence>
<evidence type="ECO:0000256" key="7">
    <source>
        <dbReference type="SAM" id="Phobius"/>
    </source>
</evidence>
<keyword evidence="3" id="KW-1003">Cell membrane</keyword>
<sequence length="311" mass="33538">MITIPLPAKKIFFIILCLLFLTPFLSAPIALLSGFLFTNLFGNPFDSLSKKTVKWLLKASVVGLGFGMFLQKTIETGKDGLILTVITIVLTITLGVLLGKLLKIDKAIAYLISTGTSICGGSAIAAVSSVINAKDKQISIALGVVFFLNALAIFIFPALGNLLELSQHEFGIWSAIAIHDTSSVVGAAMAYGEEALDTAITVKLARALWIIPVSLISMFIYKSDNGKIKIPWFIFLFILAILANSFLDLPSFITSYVPAISKQLLVLTLFLVGTGLSIKTIKSTGFMPILLGVLLWITISVISLLYILNFS</sequence>
<dbReference type="Pfam" id="PF03601">
    <property type="entry name" value="Cons_hypoth698"/>
    <property type="match status" value="1"/>
</dbReference>
<organism evidence="8 9">
    <name type="scientific">Mesonia hippocampi</name>
    <dbReference type="NCBI Taxonomy" id="1628250"/>
    <lineage>
        <taxon>Bacteria</taxon>
        <taxon>Pseudomonadati</taxon>
        <taxon>Bacteroidota</taxon>
        <taxon>Flavobacteriia</taxon>
        <taxon>Flavobacteriales</taxon>
        <taxon>Flavobacteriaceae</taxon>
        <taxon>Mesonia</taxon>
    </lineage>
</organism>
<dbReference type="Proteomes" id="UP000553034">
    <property type="component" value="Unassembled WGS sequence"/>
</dbReference>
<proteinExistence type="inferred from homology"/>
<dbReference type="AlphaFoldDB" id="A0A840ELV2"/>
<feature type="transmembrane region" description="Helical" evidence="7">
    <location>
        <begin position="108"/>
        <end position="131"/>
    </location>
</feature>
<dbReference type="EMBL" id="JACIFO010000001">
    <property type="protein sequence ID" value="MBB4118071.1"/>
    <property type="molecule type" value="Genomic_DNA"/>
</dbReference>
<keyword evidence="6 7" id="KW-0472">Membrane</keyword>
<gene>
    <name evidence="8" type="ORF">GGR32_000343</name>
</gene>
<comment type="subcellular location">
    <subcellularLocation>
        <location evidence="1">Cell membrane</location>
        <topology evidence="1">Multi-pass membrane protein</topology>
    </subcellularLocation>
</comment>
<evidence type="ECO:0000313" key="8">
    <source>
        <dbReference type="EMBL" id="MBB4118071.1"/>
    </source>
</evidence>
<evidence type="ECO:0000256" key="2">
    <source>
        <dbReference type="ARBA" id="ARBA00007977"/>
    </source>
</evidence>
<feature type="transmembrane region" description="Helical" evidence="7">
    <location>
        <begin position="233"/>
        <end position="257"/>
    </location>
</feature>
<dbReference type="InterPro" id="IPR018383">
    <property type="entry name" value="UPF0324_pro"/>
</dbReference>
<dbReference type="RefSeq" id="WP_183475708.1">
    <property type="nucleotide sequence ID" value="NZ_JACIFO010000001.1"/>
</dbReference>
<keyword evidence="9" id="KW-1185">Reference proteome</keyword>